<accession>A0A7Z7HRQ0</accession>
<protein>
    <submittedName>
        <fullName evidence="3">Alpha/beta hydrolase fold protein</fullName>
    </submittedName>
</protein>
<evidence type="ECO:0000259" key="2">
    <source>
        <dbReference type="Pfam" id="PF12146"/>
    </source>
</evidence>
<reference evidence="3" key="1">
    <citation type="submission" date="2017-03" db="EMBL/GenBank/DDBJ databases">
        <authorList>
            <consortium name="AG Boll"/>
        </authorList>
    </citation>
    <scope>NUCLEOTIDE SEQUENCE [LARGE SCALE GENOMIC DNA]</scope>
    <source>
        <strain evidence="3">Chol</strain>
    </source>
</reference>
<dbReference type="InterPro" id="IPR050261">
    <property type="entry name" value="FrsA_esterase"/>
</dbReference>
<dbReference type="GO" id="GO:0052689">
    <property type="term" value="F:carboxylic ester hydrolase activity"/>
    <property type="evidence" value="ECO:0007669"/>
    <property type="project" value="UniProtKB-ARBA"/>
</dbReference>
<proteinExistence type="predicted"/>
<organism evidence="3 4">
    <name type="scientific">Sterolibacterium denitrificans</name>
    <dbReference type="NCBI Taxonomy" id="157592"/>
    <lineage>
        <taxon>Bacteria</taxon>
        <taxon>Pseudomonadati</taxon>
        <taxon>Pseudomonadota</taxon>
        <taxon>Betaproteobacteria</taxon>
        <taxon>Nitrosomonadales</taxon>
        <taxon>Sterolibacteriaceae</taxon>
        <taxon>Sterolibacterium</taxon>
    </lineage>
</organism>
<dbReference type="SUPFAM" id="SSF53474">
    <property type="entry name" value="alpha/beta-Hydrolases"/>
    <property type="match status" value="1"/>
</dbReference>
<dbReference type="EMBL" id="LT837803">
    <property type="protein sequence ID" value="SMB27235.1"/>
    <property type="molecule type" value="Genomic_DNA"/>
</dbReference>
<dbReference type="AlphaFoldDB" id="A0A7Z7HRQ0"/>
<dbReference type="RefSeq" id="WP_154716849.1">
    <property type="nucleotide sequence ID" value="NZ_LT837803.1"/>
</dbReference>
<evidence type="ECO:0000256" key="1">
    <source>
        <dbReference type="ARBA" id="ARBA00022801"/>
    </source>
</evidence>
<evidence type="ECO:0000313" key="4">
    <source>
        <dbReference type="Proteomes" id="UP000242886"/>
    </source>
</evidence>
<name>A0A7Z7HRQ0_9PROT</name>
<dbReference type="PANTHER" id="PTHR22946:SF9">
    <property type="entry name" value="POLYKETIDE TRANSFERASE AF380"/>
    <property type="match status" value="1"/>
</dbReference>
<feature type="domain" description="Serine aminopeptidase S33" evidence="2">
    <location>
        <begin position="53"/>
        <end position="166"/>
    </location>
</feature>
<keyword evidence="1 3" id="KW-0378">Hydrolase</keyword>
<dbReference type="InterPro" id="IPR029058">
    <property type="entry name" value="AB_hydrolase_fold"/>
</dbReference>
<dbReference type="PANTHER" id="PTHR22946">
    <property type="entry name" value="DIENELACTONE HYDROLASE DOMAIN-CONTAINING PROTEIN-RELATED"/>
    <property type="match status" value="1"/>
</dbReference>
<evidence type="ECO:0000313" key="3">
    <source>
        <dbReference type="EMBL" id="SMB27235.1"/>
    </source>
</evidence>
<dbReference type="InterPro" id="IPR022742">
    <property type="entry name" value="Hydrolase_4"/>
</dbReference>
<sequence length="301" mass="33110">MSERHFQHFHRIDLSFASGKERCAARLHLPLHLPQPPVVLMGNGLATEWHFGTADFIRAFTAAGIATLNFDYRHFGASSGEPRQLISFAKQLDDWRAALAFLRTRTEINPARIALWGSSLGGGHALSLAAEEPRLRAVIAQVPHLNSREALKMVPKRQLLRTLGHALYDKLGSTLGWPVHTLPVVAEPGEPGLLNKPGWKAHYLSLVPAGSSWRNAVPARSIFSAGNYNPIDVLARLQMPVMIAYALEDAAIPAVNVEIASQRIGNVTLLPFAGDHFDVYAGSWHDEIVAQETGFLRSKLF</sequence>
<keyword evidence="4" id="KW-1185">Reference proteome</keyword>
<dbReference type="Proteomes" id="UP000242886">
    <property type="component" value="Chromosome SDENCHOL"/>
</dbReference>
<gene>
    <name evidence="3" type="ORF">SDENCHOL_20334</name>
</gene>
<dbReference type="Gene3D" id="3.40.50.1820">
    <property type="entry name" value="alpha/beta hydrolase"/>
    <property type="match status" value="1"/>
</dbReference>
<dbReference type="Pfam" id="PF12146">
    <property type="entry name" value="Hydrolase_4"/>
    <property type="match status" value="1"/>
</dbReference>